<name>A0A6P3W648_CLUHA</name>
<accession>A0A6P3W648</accession>
<feature type="compositionally biased region" description="Polar residues" evidence="2">
    <location>
        <begin position="1"/>
        <end position="26"/>
    </location>
</feature>
<feature type="compositionally biased region" description="Acidic residues" evidence="2">
    <location>
        <begin position="180"/>
        <end position="225"/>
    </location>
</feature>
<dbReference type="Pfam" id="PF13339">
    <property type="entry name" value="AATF-Che1"/>
    <property type="match status" value="1"/>
</dbReference>
<dbReference type="RefSeq" id="XP_012690326.2">
    <property type="nucleotide sequence ID" value="XM_012834872.3"/>
</dbReference>
<evidence type="ECO:0000256" key="1">
    <source>
        <dbReference type="ARBA" id="ARBA00008966"/>
    </source>
</evidence>
<protein>
    <submittedName>
        <fullName evidence="6">Protein AATF</fullName>
    </submittedName>
</protein>
<dbReference type="PANTHER" id="PTHR15565">
    <property type="entry name" value="AATF PROTEIN APOPTOSIS ANTAGONIZING TRANSCRIPTION FACTOR"/>
    <property type="match status" value="1"/>
</dbReference>
<dbReference type="GO" id="GO:0005730">
    <property type="term" value="C:nucleolus"/>
    <property type="evidence" value="ECO:0007669"/>
    <property type="project" value="TreeGrafter"/>
</dbReference>
<feature type="domain" description="AATF leucine zipper-containing" evidence="4">
    <location>
        <begin position="239"/>
        <end position="403"/>
    </location>
</feature>
<evidence type="ECO:0000256" key="2">
    <source>
        <dbReference type="SAM" id="MobiDB-lite"/>
    </source>
</evidence>
<proteinExistence type="inferred from homology"/>
<dbReference type="PANTHER" id="PTHR15565:SF0">
    <property type="entry name" value="PROTEIN AATF"/>
    <property type="match status" value="1"/>
</dbReference>
<evidence type="ECO:0000313" key="6">
    <source>
        <dbReference type="RefSeq" id="XP_012690326.2"/>
    </source>
</evidence>
<dbReference type="InterPro" id="IPR039223">
    <property type="entry name" value="AATF/Bfr2"/>
</dbReference>
<evidence type="ECO:0000259" key="3">
    <source>
        <dbReference type="Pfam" id="PF08164"/>
    </source>
</evidence>
<feature type="compositionally biased region" description="Acidic residues" evidence="2">
    <location>
        <begin position="342"/>
        <end position="357"/>
    </location>
</feature>
<dbReference type="Pfam" id="PF08164">
    <property type="entry name" value="TRAUB"/>
    <property type="match status" value="1"/>
</dbReference>
<dbReference type="AlphaFoldDB" id="A0A6P3W648"/>
<dbReference type="CTD" id="26574"/>
<dbReference type="Proteomes" id="UP000515152">
    <property type="component" value="Chromosome 8"/>
</dbReference>
<dbReference type="GO" id="GO:0006357">
    <property type="term" value="P:regulation of transcription by RNA polymerase II"/>
    <property type="evidence" value="ECO:0007669"/>
    <property type="project" value="TreeGrafter"/>
</dbReference>
<dbReference type="GeneID" id="105906686"/>
<feature type="domain" description="Apoptosis-antagonizing transcription factor C-terminal" evidence="3">
    <location>
        <begin position="495"/>
        <end position="579"/>
    </location>
</feature>
<feature type="compositionally biased region" description="Basic and acidic residues" evidence="2">
    <location>
        <begin position="46"/>
        <end position="57"/>
    </location>
</feature>
<keyword evidence="5" id="KW-1185">Reference proteome</keyword>
<feature type="compositionally biased region" description="Acidic residues" evidence="2">
    <location>
        <begin position="102"/>
        <end position="150"/>
    </location>
</feature>
<gene>
    <name evidence="6" type="primary">aatf</name>
</gene>
<dbReference type="InterPro" id="IPR025160">
    <property type="entry name" value="AATF"/>
</dbReference>
<dbReference type="KEGG" id="char:105906686"/>
<comment type="similarity">
    <text evidence="1">Belongs to the AATF family.</text>
</comment>
<sequence>MRKEVATSSLLNPQKTKMASSISQQLEDLLNPLPKFTDPEDDEDEATKAKVIEKFDEGNEEDDHTSVVGLRKRSTHILEETDRRYAGKATSRKELQKQVAGSDEEDDEDDDEGGDSDELEDDLADNDDDEEDMGEEEEEDHEESINSDEDAPVKAKLATKLKSTEITFPKETDFRKLTEGMDDLGVSEEEGDSGEEDGDSAGDSEEEDDEEEEEEDDDDDDMEDADAVMTFSKEKVAEEVQKGKAVKNQLALWDQLLEGRIKIQKALATANQLPQPQTFPEFKNKGGAEFSGALKNSHKALKALQRSLLDLQDLLLHQNVETRPIAQGKAWTADSKSKAMEDSDLDGEEDDESDEGEEKTTDAQNGGPPKRKLEMSEYPEIMAKRFANFEPYRNNTLQKWYDKTRLTMGKTTKGFGSFDRSILTQVEHVLMDKERLVSRTQTRRSQFRVLGKPEITTPVVETATTENEAVEQAMLKANAHLKDLDEEIFDDSDFYHQLLRELIERKTSAADPNDQVAMGRQWLAIQKLRSKIKKKVDTKASKGRKIRFHIHSKLVNFMAPMSLGSTHDEARTELYRSLFGGNTLTGANPHD</sequence>
<dbReference type="OrthoDB" id="5783963at2759"/>
<reference evidence="6" key="1">
    <citation type="submission" date="2025-08" db="UniProtKB">
        <authorList>
            <consortium name="RefSeq"/>
        </authorList>
    </citation>
    <scope>IDENTIFICATION</scope>
</reference>
<feature type="region of interest" description="Disordered" evidence="2">
    <location>
        <begin position="1"/>
        <end position="225"/>
    </location>
</feature>
<feature type="compositionally biased region" description="Basic and acidic residues" evidence="2">
    <location>
        <begin position="168"/>
        <end position="179"/>
    </location>
</feature>
<feature type="compositionally biased region" description="Basic and acidic residues" evidence="2">
    <location>
        <begin position="76"/>
        <end position="96"/>
    </location>
</feature>
<organism evidence="5 6">
    <name type="scientific">Clupea harengus</name>
    <name type="common">Atlantic herring</name>
    <dbReference type="NCBI Taxonomy" id="7950"/>
    <lineage>
        <taxon>Eukaryota</taxon>
        <taxon>Metazoa</taxon>
        <taxon>Chordata</taxon>
        <taxon>Craniata</taxon>
        <taxon>Vertebrata</taxon>
        <taxon>Euteleostomi</taxon>
        <taxon>Actinopterygii</taxon>
        <taxon>Neopterygii</taxon>
        <taxon>Teleostei</taxon>
        <taxon>Clupei</taxon>
        <taxon>Clupeiformes</taxon>
        <taxon>Clupeoidei</taxon>
        <taxon>Clupeidae</taxon>
        <taxon>Clupea</taxon>
    </lineage>
</organism>
<dbReference type="InterPro" id="IPR012617">
    <property type="entry name" value="AATF_C"/>
</dbReference>
<evidence type="ECO:0000259" key="4">
    <source>
        <dbReference type="Pfam" id="PF13339"/>
    </source>
</evidence>
<feature type="region of interest" description="Disordered" evidence="2">
    <location>
        <begin position="327"/>
        <end position="373"/>
    </location>
</feature>
<evidence type="ECO:0000313" key="5">
    <source>
        <dbReference type="Proteomes" id="UP000515152"/>
    </source>
</evidence>